<dbReference type="OrthoDB" id="4898680at2759"/>
<feature type="compositionally biased region" description="Basic and acidic residues" evidence="4">
    <location>
        <begin position="107"/>
        <end position="123"/>
    </location>
</feature>
<dbReference type="InterPro" id="IPR001138">
    <property type="entry name" value="Zn2Cys6_DnaBD"/>
</dbReference>
<dbReference type="Gene3D" id="4.10.240.10">
    <property type="entry name" value="Zn(2)-C6 fungal-type DNA-binding domain"/>
    <property type="match status" value="1"/>
</dbReference>
<feature type="domain" description="Zn(2)-C6 fungal-type" evidence="5">
    <location>
        <begin position="20"/>
        <end position="52"/>
    </location>
</feature>
<proteinExistence type="predicted"/>
<dbReference type="InterPro" id="IPR036864">
    <property type="entry name" value="Zn2-C6_fun-type_DNA-bd_sf"/>
</dbReference>
<dbReference type="InterPro" id="IPR007219">
    <property type="entry name" value="XnlR_reg_dom"/>
</dbReference>
<sequence length="764" mass="85070">MAASSASPVLLRRPNGRPVACDNCRARKVACDHRQPVCRRCEDRGQQAECVYTSSLPRKGPFTSNRRASPRAAGRSAGLLSTSQREDDAGAAAPRPAGTGPEARLGAAEEHRSLRRAEARRQASVEIHGGRATKGHSFESSSSPLNPHAPRRRDVGASATTTPGGHLASERASSPLHQAPGYLGFTSYSSVFEETKNSLSMLQGFHAWLPQPISDGLRQGADELSRCLYSPTREMCLVVLRAIPAPNTCYIELVRESPFYRDGWQRVMARRVLADLHERFGSYLGPCRVDSQLEEIALFLSDNTTRPFHELEPDPEKWIGQFTGPNLRWESLGFVFSFHDMVFPDGDKAHGGLDSKSAHKEWIEISRVCLGLCMDLSRRFASANGLLAQLSHRRATLESMHAGDASYSCWRTTAEAVALVTFLGMHAESNSPSYEPTLASESRRRLFAQLFVGEKDGVLFTGRPPRLSHRYAFTPLPLDLRDEDLLVGGEALKRAVAELDENGWNTGGKIYSATVTRARCIVAMIRDELVEIGIGKPRQKVASALLRDLKERQIEAVKEFPPSLAYNPSEILDPDSNINLIFARLLLQLEQLQNFFFVDRLLLKHGELDDGGLLLIAFQLVSLTLLFWTHKDRFAPFRNDFEWLVMAFATPSGGILCMELLNPTFKGSYHPKDPSITRSNIIQQLSLLIAFLEWIDPSRPNGDMCMAASAVMRRVLDHVLNTASEGLSWRPEERDDVQLDFSFELFDTFDWMKYDGVGNQGLEG</sequence>
<dbReference type="GO" id="GO:0008270">
    <property type="term" value="F:zinc ion binding"/>
    <property type="evidence" value="ECO:0007669"/>
    <property type="project" value="InterPro"/>
</dbReference>
<dbReference type="SUPFAM" id="SSF57701">
    <property type="entry name" value="Zn2/Cys6 DNA-binding domain"/>
    <property type="match status" value="1"/>
</dbReference>
<name>A0A2T4BWL7_TRILO</name>
<evidence type="ECO:0000256" key="1">
    <source>
        <dbReference type="ARBA" id="ARBA00004123"/>
    </source>
</evidence>
<dbReference type="Pfam" id="PF00172">
    <property type="entry name" value="Zn_clus"/>
    <property type="match status" value="1"/>
</dbReference>
<keyword evidence="3" id="KW-0539">Nucleus</keyword>
<dbReference type="SMART" id="SM00906">
    <property type="entry name" value="Fungal_trans"/>
    <property type="match status" value="1"/>
</dbReference>
<dbReference type="EMBL" id="KZ679137">
    <property type="protein sequence ID" value="PTB73723.1"/>
    <property type="molecule type" value="Genomic_DNA"/>
</dbReference>
<dbReference type="InterPro" id="IPR050613">
    <property type="entry name" value="Sec_Metabolite_Reg"/>
</dbReference>
<dbReference type="PROSITE" id="PS50048">
    <property type="entry name" value="ZN2_CY6_FUNGAL_2"/>
    <property type="match status" value="1"/>
</dbReference>
<dbReference type="STRING" id="983965.A0A2T4BWL7"/>
<dbReference type="PROSITE" id="PS00463">
    <property type="entry name" value="ZN2_CY6_FUNGAL_1"/>
    <property type="match status" value="1"/>
</dbReference>
<keyword evidence="2" id="KW-0479">Metal-binding</keyword>
<dbReference type="PANTHER" id="PTHR31001">
    <property type="entry name" value="UNCHARACTERIZED TRANSCRIPTIONAL REGULATORY PROTEIN"/>
    <property type="match status" value="1"/>
</dbReference>
<dbReference type="GO" id="GO:0006351">
    <property type="term" value="P:DNA-templated transcription"/>
    <property type="evidence" value="ECO:0007669"/>
    <property type="project" value="InterPro"/>
</dbReference>
<feature type="compositionally biased region" description="Low complexity" evidence="4">
    <location>
        <begin position="66"/>
        <end position="78"/>
    </location>
</feature>
<keyword evidence="7" id="KW-1185">Reference proteome</keyword>
<accession>A0A2T4BWL7</accession>
<dbReference type="AlphaFoldDB" id="A0A2T4BWL7"/>
<dbReference type="CDD" id="cd00067">
    <property type="entry name" value="GAL4"/>
    <property type="match status" value="1"/>
</dbReference>
<evidence type="ECO:0000313" key="7">
    <source>
        <dbReference type="Proteomes" id="UP000240760"/>
    </source>
</evidence>
<comment type="subcellular location">
    <subcellularLocation>
        <location evidence="1">Nucleus</location>
    </subcellularLocation>
</comment>
<dbReference type="Proteomes" id="UP000240760">
    <property type="component" value="Unassembled WGS sequence"/>
</dbReference>
<organism evidence="6 7">
    <name type="scientific">Trichoderma longibrachiatum ATCC 18648</name>
    <dbReference type="NCBI Taxonomy" id="983965"/>
    <lineage>
        <taxon>Eukaryota</taxon>
        <taxon>Fungi</taxon>
        <taxon>Dikarya</taxon>
        <taxon>Ascomycota</taxon>
        <taxon>Pezizomycotina</taxon>
        <taxon>Sordariomycetes</taxon>
        <taxon>Hypocreomycetidae</taxon>
        <taxon>Hypocreales</taxon>
        <taxon>Hypocreaceae</taxon>
        <taxon>Trichoderma</taxon>
    </lineage>
</organism>
<dbReference type="GO" id="GO:0005634">
    <property type="term" value="C:nucleus"/>
    <property type="evidence" value="ECO:0007669"/>
    <property type="project" value="UniProtKB-SubCell"/>
</dbReference>
<protein>
    <submittedName>
        <fullName evidence="6">N-terminal binuclear Zn cluster-containing/DNA binding domain-containing protein</fullName>
    </submittedName>
</protein>
<dbReference type="GO" id="GO:0003677">
    <property type="term" value="F:DNA binding"/>
    <property type="evidence" value="ECO:0007669"/>
    <property type="project" value="InterPro"/>
</dbReference>
<dbReference type="SMART" id="SM00066">
    <property type="entry name" value="GAL4"/>
    <property type="match status" value="1"/>
</dbReference>
<evidence type="ECO:0000313" key="6">
    <source>
        <dbReference type="EMBL" id="PTB73723.1"/>
    </source>
</evidence>
<evidence type="ECO:0000256" key="3">
    <source>
        <dbReference type="ARBA" id="ARBA00023242"/>
    </source>
</evidence>
<feature type="region of interest" description="Disordered" evidence="4">
    <location>
        <begin position="55"/>
        <end position="175"/>
    </location>
</feature>
<dbReference type="GO" id="GO:0000981">
    <property type="term" value="F:DNA-binding transcription factor activity, RNA polymerase II-specific"/>
    <property type="evidence" value="ECO:0007669"/>
    <property type="project" value="InterPro"/>
</dbReference>
<feature type="compositionally biased region" description="Low complexity" evidence="4">
    <location>
        <begin position="90"/>
        <end position="104"/>
    </location>
</feature>
<evidence type="ECO:0000256" key="2">
    <source>
        <dbReference type="ARBA" id="ARBA00022723"/>
    </source>
</evidence>
<dbReference type="PANTHER" id="PTHR31001:SF40">
    <property type="entry name" value="ZN(II)2CYS6 TRANSCRIPTION FACTOR (EUROFUNG)"/>
    <property type="match status" value="1"/>
</dbReference>
<gene>
    <name evidence="6" type="ORF">M440DRAFT_1360496</name>
</gene>
<evidence type="ECO:0000259" key="5">
    <source>
        <dbReference type="PROSITE" id="PS50048"/>
    </source>
</evidence>
<evidence type="ECO:0000256" key="4">
    <source>
        <dbReference type="SAM" id="MobiDB-lite"/>
    </source>
</evidence>
<dbReference type="CDD" id="cd12148">
    <property type="entry name" value="fungal_TF_MHR"/>
    <property type="match status" value="1"/>
</dbReference>
<reference evidence="6 7" key="1">
    <citation type="submission" date="2016-07" db="EMBL/GenBank/DDBJ databases">
        <title>Multiple horizontal gene transfer events from other fungi enriched the ability of initially mycotrophic Trichoderma (Ascomycota) to feed on dead plant biomass.</title>
        <authorList>
            <consortium name="DOE Joint Genome Institute"/>
            <person name="Aerts A."/>
            <person name="Atanasova L."/>
            <person name="Chenthamara K."/>
            <person name="Zhang J."/>
            <person name="Grujic M."/>
            <person name="Henrissat B."/>
            <person name="Kuo A."/>
            <person name="Salamov A."/>
            <person name="Lipzen A."/>
            <person name="Labutti K."/>
            <person name="Barry K."/>
            <person name="Miao Y."/>
            <person name="Rahimi M.J."/>
            <person name="Shen Q."/>
            <person name="Grigoriev I.V."/>
            <person name="Kubicek C.P."/>
            <person name="Druzhinina I.S."/>
        </authorList>
    </citation>
    <scope>NUCLEOTIDE SEQUENCE [LARGE SCALE GENOMIC DNA]</scope>
    <source>
        <strain evidence="6 7">ATCC 18648</strain>
    </source>
</reference>